<dbReference type="EMBL" id="GGEC01008402">
    <property type="protein sequence ID" value="MBW88885.1"/>
    <property type="molecule type" value="Transcribed_RNA"/>
</dbReference>
<name>A0A2P2J603_RHIMU</name>
<dbReference type="AlphaFoldDB" id="A0A2P2J603"/>
<evidence type="ECO:0000313" key="1">
    <source>
        <dbReference type="EMBL" id="MBW88885.1"/>
    </source>
</evidence>
<sequence length="64" mass="7576">MNSVQATSLKFLNHPTFLWLWEMMPTRLRLMGWSQTRFTTQLLADHPILPIAFIKFLMARKLSV</sequence>
<accession>A0A2P2J603</accession>
<proteinExistence type="predicted"/>
<reference evidence="1" key="1">
    <citation type="submission" date="2018-02" db="EMBL/GenBank/DDBJ databases">
        <title>Rhizophora mucronata_Transcriptome.</title>
        <authorList>
            <person name="Meera S.P."/>
            <person name="Sreeshan A."/>
            <person name="Augustine A."/>
        </authorList>
    </citation>
    <scope>NUCLEOTIDE SEQUENCE</scope>
    <source>
        <tissue evidence="1">Leaf</tissue>
    </source>
</reference>
<protein>
    <submittedName>
        <fullName evidence="1">Uncharacterized protein</fullName>
    </submittedName>
</protein>
<organism evidence="1">
    <name type="scientific">Rhizophora mucronata</name>
    <name type="common">Asiatic mangrove</name>
    <dbReference type="NCBI Taxonomy" id="61149"/>
    <lineage>
        <taxon>Eukaryota</taxon>
        <taxon>Viridiplantae</taxon>
        <taxon>Streptophyta</taxon>
        <taxon>Embryophyta</taxon>
        <taxon>Tracheophyta</taxon>
        <taxon>Spermatophyta</taxon>
        <taxon>Magnoliopsida</taxon>
        <taxon>eudicotyledons</taxon>
        <taxon>Gunneridae</taxon>
        <taxon>Pentapetalae</taxon>
        <taxon>rosids</taxon>
        <taxon>fabids</taxon>
        <taxon>Malpighiales</taxon>
        <taxon>Rhizophoraceae</taxon>
        <taxon>Rhizophora</taxon>
    </lineage>
</organism>